<reference evidence="4" key="3">
    <citation type="submission" date="2017-04" db="EMBL/GenBank/DDBJ databases">
        <title>Population genomics of picophytoplankton unveils novel chromosome hypervariability.</title>
        <authorList>
            <consortium name="DOE Joint Genome Institute"/>
            <person name="Blanc-Mathieu R."/>
            <person name="Krasovec M."/>
            <person name="Hebrard M."/>
            <person name="Yau S."/>
            <person name="Desgranges E."/>
            <person name="Martin J."/>
            <person name="Schackwitz W."/>
            <person name="Kuo A."/>
            <person name="Salin G."/>
            <person name="Donnadieu C."/>
            <person name="Desdevises Y."/>
            <person name="Sanchez-Ferandin S."/>
            <person name="Moreau H."/>
            <person name="Rivals E."/>
            <person name="Grigoriev I.V."/>
            <person name="Grimsley N."/>
            <person name="Eyre-Walker A."/>
            <person name="Piganeau G."/>
        </authorList>
    </citation>
    <scope>NUCLEOTIDE SEQUENCE [LARGE SCALE GENOMIC DNA]</scope>
    <source>
        <strain evidence="4">RCC 1115</strain>
    </source>
</reference>
<dbReference type="EMBL" id="CAID01000003">
    <property type="protein sequence ID" value="CAL53178.1"/>
    <property type="molecule type" value="Genomic_DNA"/>
</dbReference>
<evidence type="ECO:0000313" key="3">
    <source>
        <dbReference type="EMBL" id="CAL53178.1"/>
    </source>
</evidence>
<name>Q01BY0_OSTTA</name>
<accession>A0A454Y3K2</accession>
<dbReference type="KEGG" id="ota:OT_ostta03g05330"/>
<keyword evidence="1" id="KW-0732">Signal</keyword>
<dbReference type="RefSeq" id="XP_003078437.1">
    <property type="nucleotide sequence ID" value="XM_003078389.1"/>
</dbReference>
<keyword evidence="5" id="KW-1185">Reference proteome</keyword>
<feature type="chain" id="PRO_5030174952" evidence="1">
    <location>
        <begin position="31"/>
        <end position="144"/>
    </location>
</feature>
<dbReference type="OMA" id="PCSDGWW"/>
<dbReference type="GeneID" id="9832962"/>
<dbReference type="AlphaFoldDB" id="Q01BY0"/>
<feature type="signal peptide" evidence="1">
    <location>
        <begin position="1"/>
        <end position="30"/>
    </location>
</feature>
<feature type="domain" description="VDE lipocalin" evidence="2">
    <location>
        <begin position="76"/>
        <end position="140"/>
    </location>
</feature>
<proteinExistence type="predicted"/>
<dbReference type="InterPro" id="IPR010788">
    <property type="entry name" value="VDE_dom"/>
</dbReference>
<accession>Q01BY0</accession>
<dbReference type="Proteomes" id="UP000009170">
    <property type="component" value="Unassembled WGS sequence"/>
</dbReference>
<dbReference type="GO" id="GO:0046422">
    <property type="term" value="F:violaxanthin de-epoxidase activity"/>
    <property type="evidence" value="ECO:0007669"/>
    <property type="project" value="InterPro"/>
</dbReference>
<evidence type="ECO:0000313" key="5">
    <source>
        <dbReference type="Proteomes" id="UP000009170"/>
    </source>
</evidence>
<evidence type="ECO:0000313" key="4">
    <source>
        <dbReference type="EMBL" id="OUS44108.1"/>
    </source>
</evidence>
<dbReference type="InParanoid" id="Q01BY0"/>
<dbReference type="Proteomes" id="UP000195557">
    <property type="component" value="Unassembled WGS sequence"/>
</dbReference>
<evidence type="ECO:0000256" key="1">
    <source>
        <dbReference type="SAM" id="SignalP"/>
    </source>
</evidence>
<organism evidence="3 5">
    <name type="scientific">Ostreococcus tauri</name>
    <name type="common">Marine green alga</name>
    <dbReference type="NCBI Taxonomy" id="70448"/>
    <lineage>
        <taxon>Eukaryota</taxon>
        <taxon>Viridiplantae</taxon>
        <taxon>Chlorophyta</taxon>
        <taxon>Mamiellophyceae</taxon>
        <taxon>Mamiellales</taxon>
        <taxon>Bathycoccaceae</taxon>
        <taxon>Ostreococcus</taxon>
    </lineage>
</organism>
<protein>
    <submittedName>
        <fullName evidence="3">Unnamed product</fullName>
    </submittedName>
</protein>
<reference evidence="3 5" key="1">
    <citation type="journal article" date="2006" name="Proc. Natl. Acad. Sci. U.S.A.">
        <title>Genome analysis of the smallest free-living eukaryote Ostreococcus tauri unveils many unique features.</title>
        <authorList>
            <person name="Derelle E."/>
            <person name="Ferraz C."/>
            <person name="Rombauts S."/>
            <person name="Rouze P."/>
            <person name="Worden A.Z."/>
            <person name="Robbens S."/>
            <person name="Partensky F."/>
            <person name="Degroeve S."/>
            <person name="Echeynie S."/>
            <person name="Cooke R."/>
            <person name="Saeys Y."/>
            <person name="Wuyts J."/>
            <person name="Jabbari K."/>
            <person name="Bowler C."/>
            <person name="Panaud O."/>
            <person name="Piegu B."/>
            <person name="Ball S.G."/>
            <person name="Ral J.-P."/>
            <person name="Bouget F.-Y."/>
            <person name="Piganeau G."/>
            <person name="De Baets B."/>
            <person name="Picard A."/>
            <person name="Delseny M."/>
            <person name="Demaille J."/>
            <person name="Van de Peer Y."/>
            <person name="Moreau H."/>
        </authorList>
    </citation>
    <scope>NUCLEOTIDE SEQUENCE [LARGE SCALE GENOMIC DNA]</scope>
    <source>
        <strain evidence="3 5">OTTH0595</strain>
    </source>
</reference>
<accession>A0A1Y5I3K2</accession>
<dbReference type="Pfam" id="PF07137">
    <property type="entry name" value="VDE"/>
    <property type="match status" value="1"/>
</dbReference>
<dbReference type="OrthoDB" id="10395818at2759"/>
<reference evidence="3" key="2">
    <citation type="journal article" date="2014" name="BMC Genomics">
        <title>An improved genome of the model marine alga Ostreococcus tauri unfolds by assessing Illumina de novo assemblies.</title>
        <authorList>
            <person name="Blanc-Mathieu R."/>
            <person name="Verhelst B."/>
            <person name="Derelle E."/>
            <person name="Rombauts S."/>
            <person name="Bouget F.Y."/>
            <person name="Carre I."/>
            <person name="Chateau A."/>
            <person name="Eyre-Walker A."/>
            <person name="Grimsley N."/>
            <person name="Moreau H."/>
            <person name="Piegu B."/>
            <person name="Rivals E."/>
            <person name="Schackwitz W."/>
            <person name="Van de Peer Y."/>
            <person name="Piganeau G."/>
        </authorList>
    </citation>
    <scope>NUCLEOTIDE SEQUENCE</scope>
    <source>
        <strain evidence="3">RCC4221</strain>
    </source>
</reference>
<gene>
    <name evidence="4" type="ORF">BE221DRAFT_79348</name>
    <name evidence="3" type="ORF">OT_ostta03g05330</name>
</gene>
<sequence length="144" mass="16428">MITRTSNKFSHLFVLVFAVVALFAPLGVEAGKKQKWDRPQKQHEKHHGWWKPCSDGWWGAMRENKEVRAGDRRVLGCLVSNCKWELKMCANDMVCRQTTRCLRDCGDDGRECAFDCIKSNEAFNSEEVKALGQCAISNECMQSP</sequence>
<evidence type="ECO:0000259" key="2">
    <source>
        <dbReference type="Pfam" id="PF07137"/>
    </source>
</evidence>
<dbReference type="EMBL" id="KZ155826">
    <property type="protein sequence ID" value="OUS44108.1"/>
    <property type="molecule type" value="Genomic_DNA"/>
</dbReference>